<feature type="domain" description="Methyltransferase type 11" evidence="2">
    <location>
        <begin position="67"/>
        <end position="164"/>
    </location>
</feature>
<evidence type="ECO:0000259" key="2">
    <source>
        <dbReference type="Pfam" id="PF08241"/>
    </source>
</evidence>
<keyword evidence="3" id="KW-0489">Methyltransferase</keyword>
<dbReference type="GO" id="GO:0032259">
    <property type="term" value="P:methylation"/>
    <property type="evidence" value="ECO:0007669"/>
    <property type="project" value="UniProtKB-KW"/>
</dbReference>
<dbReference type="RefSeq" id="WP_195130375.1">
    <property type="nucleotide sequence ID" value="NZ_JADLQX010000011.1"/>
</dbReference>
<sequence length="277" mass="31067">MESNFSEAQIAAMYDRDFEYLLELWDGQPVQHAGYFDENSYDYRQATNRTNDVLASKAGLCSGSRVLDIGCGTGDLALHIARSFSCVVEAIDLSKRHLDHASQRIPLNGSLRVGFRQASATNLPYADGSFSHVMSQDALYHVIDKPRSHNEISRVLAPGGVLAITDFLEPAKDISARLRPLIYEGMLRNTGYSFRGYVQALEAAGFEILLADDISKYFRRSYIHLAKTARDRAAGSTLRQERRAFLRYAQACLEIQAGIERQEFGWGMFVARKRALL</sequence>
<evidence type="ECO:0000313" key="3">
    <source>
        <dbReference type="EMBL" id="MBF6299082.1"/>
    </source>
</evidence>
<keyword evidence="1 3" id="KW-0808">Transferase</keyword>
<dbReference type="Pfam" id="PF08241">
    <property type="entry name" value="Methyltransf_11"/>
    <property type="match status" value="1"/>
</dbReference>
<evidence type="ECO:0000313" key="4">
    <source>
        <dbReference type="Proteomes" id="UP000702209"/>
    </source>
</evidence>
<dbReference type="Gene3D" id="3.40.50.150">
    <property type="entry name" value="Vaccinia Virus protein VP39"/>
    <property type="match status" value="1"/>
</dbReference>
<dbReference type="EMBL" id="JADLQX010000011">
    <property type="protein sequence ID" value="MBF6299082.1"/>
    <property type="molecule type" value="Genomic_DNA"/>
</dbReference>
<dbReference type="InterPro" id="IPR029063">
    <property type="entry name" value="SAM-dependent_MTases_sf"/>
</dbReference>
<reference evidence="3 4" key="1">
    <citation type="submission" date="2020-10" db="EMBL/GenBank/DDBJ databases">
        <title>Identification of Nocardia species via Next-generation sequencing and recognition of intraspecies genetic diversity.</title>
        <authorList>
            <person name="Li P."/>
            <person name="Li P."/>
            <person name="Lu B."/>
        </authorList>
    </citation>
    <scope>NUCLEOTIDE SEQUENCE [LARGE SCALE GENOMIC DNA]</scope>
    <source>
        <strain evidence="3 4">BJ06-0157</strain>
    </source>
</reference>
<keyword evidence="4" id="KW-1185">Reference proteome</keyword>
<dbReference type="PANTHER" id="PTHR44068">
    <property type="entry name" value="ZGC:194242"/>
    <property type="match status" value="1"/>
</dbReference>
<dbReference type="Proteomes" id="UP000702209">
    <property type="component" value="Unassembled WGS sequence"/>
</dbReference>
<evidence type="ECO:0000256" key="1">
    <source>
        <dbReference type="ARBA" id="ARBA00022679"/>
    </source>
</evidence>
<dbReference type="PANTHER" id="PTHR44068:SF11">
    <property type="entry name" value="GERANYL DIPHOSPHATE 2-C-METHYLTRANSFERASE"/>
    <property type="match status" value="1"/>
</dbReference>
<organism evidence="3 4">
    <name type="scientific">Nocardia amamiensis</name>
    <dbReference type="NCBI Taxonomy" id="404578"/>
    <lineage>
        <taxon>Bacteria</taxon>
        <taxon>Bacillati</taxon>
        <taxon>Actinomycetota</taxon>
        <taxon>Actinomycetes</taxon>
        <taxon>Mycobacteriales</taxon>
        <taxon>Nocardiaceae</taxon>
        <taxon>Nocardia</taxon>
    </lineage>
</organism>
<comment type="caution">
    <text evidence="3">The sequence shown here is derived from an EMBL/GenBank/DDBJ whole genome shotgun (WGS) entry which is preliminary data.</text>
</comment>
<accession>A0ABS0CR36</accession>
<protein>
    <submittedName>
        <fullName evidence="3">Methyltransferase domain-containing protein</fullName>
    </submittedName>
</protein>
<dbReference type="InterPro" id="IPR050447">
    <property type="entry name" value="Erg6_SMT_methyltransf"/>
</dbReference>
<proteinExistence type="predicted"/>
<dbReference type="InterPro" id="IPR013216">
    <property type="entry name" value="Methyltransf_11"/>
</dbReference>
<dbReference type="SUPFAM" id="SSF53335">
    <property type="entry name" value="S-adenosyl-L-methionine-dependent methyltransferases"/>
    <property type="match status" value="1"/>
</dbReference>
<dbReference type="CDD" id="cd02440">
    <property type="entry name" value="AdoMet_MTases"/>
    <property type="match status" value="1"/>
</dbReference>
<dbReference type="GO" id="GO:0008168">
    <property type="term" value="F:methyltransferase activity"/>
    <property type="evidence" value="ECO:0007669"/>
    <property type="project" value="UniProtKB-KW"/>
</dbReference>
<gene>
    <name evidence="3" type="ORF">IU459_16250</name>
</gene>
<name>A0ABS0CR36_9NOCA</name>